<proteinExistence type="predicted"/>
<comment type="caution">
    <text evidence="8">The sequence shown here is derived from an EMBL/GenBank/DDBJ whole genome shotgun (WGS) entry which is preliminary data.</text>
</comment>
<feature type="chain" id="PRO_5015722918" evidence="7">
    <location>
        <begin position="21"/>
        <end position="644"/>
    </location>
</feature>
<keyword evidence="8" id="KW-0456">Lyase</keyword>
<evidence type="ECO:0000256" key="3">
    <source>
        <dbReference type="ARBA" id="ARBA00022946"/>
    </source>
</evidence>
<evidence type="ECO:0000256" key="4">
    <source>
        <dbReference type="ARBA" id="ARBA00023002"/>
    </source>
</evidence>
<dbReference type="Gene3D" id="3.40.50.720">
    <property type="entry name" value="NAD(P)-binding Rossmann-like Domain"/>
    <property type="match status" value="1"/>
</dbReference>
<gene>
    <name evidence="8" type="ORF">C5Y83_05145</name>
</gene>
<evidence type="ECO:0000256" key="2">
    <source>
        <dbReference type="ARBA" id="ARBA00022723"/>
    </source>
</evidence>
<keyword evidence="4" id="KW-0560">Oxidoreductase</keyword>
<evidence type="ECO:0000313" key="8">
    <source>
        <dbReference type="EMBL" id="PQO37333.1"/>
    </source>
</evidence>
<sequence>MRIGIVCLMVVLAIAPSVLAQSKQIETEVCVYGATPAGILAAIAVKRAGHQVVIVEPSRWVGGMLGAGLKPMQDCPNHNATGGMTKHLLLSLGQPEEDAPRLSTRELSPLEIRQDFLDLLSRYEVPVYFDHRYHGSQNHVSHTYLNDGSEVIRSSILDVKFDLAKFDDLGRPVVKRQKKLNLIVKAKIFVDASYEGTLMAWQASTRKGRESIEEFGEELAGVRPPVLMTPIDPYITPGDPESGLLDFIQEDHGKPIGAADENTQAYNYRYFTTSVPENRLSIKPPKDYDPQHYELVGRYVEYLKQQHTKKSDLHKALVGICPGWMNAGEWNYQRNSLISMAPLAVAPQYDYGFDPLLWQEHQDYLSGLFHFMRTDPRVPDWYRVEISELGLDKRYHPETAGWPHQLYIRVARRLQGRYTITAHDVFNRTTIDDPIGLAQYGIDTYPSRRIVVKKDGKTYVANEGNMFIGGNKGPTNVPYPIPYRAITPKPEDCTNLLVPVCFSASHLGYASARMEPVFMICGESAGIAAVQAIEEDVPVQEIDMTRYQKSLLAAGQKLTWDPAADQPSGSTASSKLDFERLLKECDTNEDKLVSAAEWNTGKSGWEFLFSFIDQDENHQIAEDEYDRFQRYKAEHPDWQKQLKK</sequence>
<organism evidence="8 9">
    <name type="scientific">Blastopirellula marina</name>
    <dbReference type="NCBI Taxonomy" id="124"/>
    <lineage>
        <taxon>Bacteria</taxon>
        <taxon>Pseudomonadati</taxon>
        <taxon>Planctomycetota</taxon>
        <taxon>Planctomycetia</taxon>
        <taxon>Pirellulales</taxon>
        <taxon>Pirellulaceae</taxon>
        <taxon>Blastopirellula</taxon>
    </lineage>
</organism>
<keyword evidence="5" id="KW-0408">Iron</keyword>
<accession>A0A2S8FYT0</accession>
<dbReference type="PANTHER" id="PTHR43498:SF1">
    <property type="entry name" value="COB--COM HETERODISULFIDE REDUCTASE IRON-SULFUR SUBUNIT A"/>
    <property type="match status" value="1"/>
</dbReference>
<name>A0A2S8FYT0_9BACT</name>
<evidence type="ECO:0000256" key="1">
    <source>
        <dbReference type="ARBA" id="ARBA00022485"/>
    </source>
</evidence>
<keyword evidence="6" id="KW-0411">Iron-sulfur</keyword>
<dbReference type="GO" id="GO:0016491">
    <property type="term" value="F:oxidoreductase activity"/>
    <property type="evidence" value="ECO:0007669"/>
    <property type="project" value="UniProtKB-KW"/>
</dbReference>
<dbReference type="Proteomes" id="UP000238322">
    <property type="component" value="Unassembled WGS sequence"/>
</dbReference>
<dbReference type="EMBL" id="PUHY01000005">
    <property type="protein sequence ID" value="PQO37333.1"/>
    <property type="molecule type" value="Genomic_DNA"/>
</dbReference>
<evidence type="ECO:0000313" key="9">
    <source>
        <dbReference type="Proteomes" id="UP000238322"/>
    </source>
</evidence>
<keyword evidence="2" id="KW-0479">Metal-binding</keyword>
<dbReference type="GO" id="GO:0046872">
    <property type="term" value="F:metal ion binding"/>
    <property type="evidence" value="ECO:0007669"/>
    <property type="project" value="UniProtKB-KW"/>
</dbReference>
<dbReference type="GO" id="GO:0051539">
    <property type="term" value="F:4 iron, 4 sulfur cluster binding"/>
    <property type="evidence" value="ECO:0007669"/>
    <property type="project" value="UniProtKB-KW"/>
</dbReference>
<dbReference type="InterPro" id="IPR011992">
    <property type="entry name" value="EF-hand-dom_pair"/>
</dbReference>
<dbReference type="Pfam" id="PF12831">
    <property type="entry name" value="FAD_oxidored"/>
    <property type="match status" value="1"/>
</dbReference>
<reference evidence="8 9" key="1">
    <citation type="submission" date="2018-02" db="EMBL/GenBank/DDBJ databases">
        <title>Comparative genomes isolates from brazilian mangrove.</title>
        <authorList>
            <person name="Araujo J.E."/>
            <person name="Taketani R.G."/>
            <person name="Silva M.C.P."/>
            <person name="Loureco M.V."/>
            <person name="Andreote F.D."/>
        </authorList>
    </citation>
    <scope>NUCLEOTIDE SEQUENCE [LARGE SCALE GENOMIC DNA]</scope>
    <source>
        <strain evidence="8 9">Hex-1 MGV</strain>
    </source>
</reference>
<evidence type="ECO:0000256" key="5">
    <source>
        <dbReference type="ARBA" id="ARBA00023004"/>
    </source>
</evidence>
<dbReference type="PANTHER" id="PTHR43498">
    <property type="entry name" value="FERREDOXIN:COB-COM HETERODISULFIDE REDUCTASE SUBUNIT A"/>
    <property type="match status" value="1"/>
</dbReference>
<dbReference type="PROSITE" id="PS00018">
    <property type="entry name" value="EF_HAND_1"/>
    <property type="match status" value="1"/>
</dbReference>
<dbReference type="InterPro" id="IPR036188">
    <property type="entry name" value="FAD/NAD-bd_sf"/>
</dbReference>
<evidence type="ECO:0000256" key="7">
    <source>
        <dbReference type="SAM" id="SignalP"/>
    </source>
</evidence>
<dbReference type="SUPFAM" id="SSF51905">
    <property type="entry name" value="FAD/NAD(P)-binding domain"/>
    <property type="match status" value="1"/>
</dbReference>
<dbReference type="InterPro" id="IPR018247">
    <property type="entry name" value="EF_Hand_1_Ca_BS"/>
</dbReference>
<protein>
    <submittedName>
        <fullName evidence="8">Protein-xanthan lyase</fullName>
    </submittedName>
</protein>
<keyword evidence="1" id="KW-0004">4Fe-4S</keyword>
<dbReference type="InterPro" id="IPR039650">
    <property type="entry name" value="HdrA-like"/>
</dbReference>
<feature type="signal peptide" evidence="7">
    <location>
        <begin position="1"/>
        <end position="20"/>
    </location>
</feature>
<keyword evidence="7" id="KW-0732">Signal</keyword>
<dbReference type="RefSeq" id="WP_105328584.1">
    <property type="nucleotide sequence ID" value="NZ_PUHY01000005.1"/>
</dbReference>
<dbReference type="OrthoDB" id="287984at2"/>
<keyword evidence="3" id="KW-0809">Transit peptide</keyword>
<evidence type="ECO:0000256" key="6">
    <source>
        <dbReference type="ARBA" id="ARBA00023014"/>
    </source>
</evidence>
<dbReference type="Gene3D" id="1.10.238.10">
    <property type="entry name" value="EF-hand"/>
    <property type="match status" value="1"/>
</dbReference>
<dbReference type="SUPFAM" id="SSF47473">
    <property type="entry name" value="EF-hand"/>
    <property type="match status" value="1"/>
</dbReference>
<dbReference type="AlphaFoldDB" id="A0A2S8FYT0"/>
<dbReference type="GO" id="GO:0016829">
    <property type="term" value="F:lyase activity"/>
    <property type="evidence" value="ECO:0007669"/>
    <property type="project" value="UniProtKB-KW"/>
</dbReference>